<sequence>MRRWYQLAMLGAVCAVLMLGGGAGSLVLAQSEADIEAGKKLYTERCEHCHGAEGDGVGYATEYVFPRPRDFTEGVYKFRTRHETEDGNRLASDDDIYRSICEGLHGSSMPGWCGFFTEAEIWQLVHYIKTFTEIYEEDKPGQPIDYSGEVAYSPESVARGKEYFEGEFECHTCHGTVGRGNGQQALDGLEDDWGHRIWPANLTRPWTYRGGHSRRDIFRNLVMGINGTPMPSFADPDPLAFARTLEDPEERKEEETAARELRS</sequence>
<dbReference type="PANTHER" id="PTHR33751:SF13">
    <property type="entry name" value="CYTOCHROME BC1 COMPLEX CYTOCHROME C SUBUNIT"/>
    <property type="match status" value="1"/>
</dbReference>
<proteinExistence type="predicted"/>
<dbReference type="Proteomes" id="UP000019141">
    <property type="component" value="Unassembled WGS sequence"/>
</dbReference>
<organism evidence="6 7">
    <name type="scientific">Entotheonella factor</name>
    <dbReference type="NCBI Taxonomy" id="1429438"/>
    <lineage>
        <taxon>Bacteria</taxon>
        <taxon>Pseudomonadati</taxon>
        <taxon>Nitrospinota/Tectimicrobiota group</taxon>
        <taxon>Candidatus Tectimicrobiota</taxon>
        <taxon>Candidatus Entotheonellia</taxon>
        <taxon>Candidatus Entotheonellales</taxon>
        <taxon>Candidatus Entotheonellaceae</taxon>
        <taxon>Candidatus Entotheonella</taxon>
    </lineage>
</organism>
<dbReference type="GO" id="GO:0046872">
    <property type="term" value="F:metal ion binding"/>
    <property type="evidence" value="ECO:0007669"/>
    <property type="project" value="UniProtKB-KW"/>
</dbReference>
<evidence type="ECO:0000256" key="3">
    <source>
        <dbReference type="ARBA" id="ARBA00023004"/>
    </source>
</evidence>
<dbReference type="HOGENOM" id="CLU_1067485_0_0_7"/>
<evidence type="ECO:0000256" key="1">
    <source>
        <dbReference type="ARBA" id="ARBA00022617"/>
    </source>
</evidence>
<dbReference type="AlphaFoldDB" id="W4LGT8"/>
<feature type="domain" description="Cytochrome c" evidence="5">
    <location>
        <begin position="33"/>
        <end position="132"/>
    </location>
</feature>
<feature type="non-terminal residue" evidence="6">
    <location>
        <position position="263"/>
    </location>
</feature>
<keyword evidence="7" id="KW-1185">Reference proteome</keyword>
<keyword evidence="3 4" id="KW-0408">Iron</keyword>
<reference evidence="6 7" key="1">
    <citation type="journal article" date="2014" name="Nature">
        <title>An environmental bacterial taxon with a large and distinct metabolic repertoire.</title>
        <authorList>
            <person name="Wilson M.C."/>
            <person name="Mori T."/>
            <person name="Ruckert C."/>
            <person name="Uria A.R."/>
            <person name="Helf M.J."/>
            <person name="Takada K."/>
            <person name="Gernert C."/>
            <person name="Steffens U.A."/>
            <person name="Heycke N."/>
            <person name="Schmitt S."/>
            <person name="Rinke C."/>
            <person name="Helfrich E.J."/>
            <person name="Brachmann A.O."/>
            <person name="Gurgui C."/>
            <person name="Wakimoto T."/>
            <person name="Kracht M."/>
            <person name="Crusemann M."/>
            <person name="Hentschel U."/>
            <person name="Abe I."/>
            <person name="Matsunaga S."/>
            <person name="Kalinowski J."/>
            <person name="Takeyama H."/>
            <person name="Piel J."/>
        </authorList>
    </citation>
    <scope>NUCLEOTIDE SEQUENCE [LARGE SCALE GENOMIC DNA]</scope>
    <source>
        <strain evidence="7">TSY1</strain>
    </source>
</reference>
<dbReference type="GO" id="GO:0009055">
    <property type="term" value="F:electron transfer activity"/>
    <property type="evidence" value="ECO:0007669"/>
    <property type="project" value="InterPro"/>
</dbReference>
<name>W4LGT8_ENTF1</name>
<dbReference type="PANTHER" id="PTHR33751">
    <property type="entry name" value="CBB3-TYPE CYTOCHROME C OXIDASE SUBUNIT FIXP"/>
    <property type="match status" value="1"/>
</dbReference>
<accession>W4LGT8</accession>
<evidence type="ECO:0000256" key="2">
    <source>
        <dbReference type="ARBA" id="ARBA00022723"/>
    </source>
</evidence>
<evidence type="ECO:0000313" key="7">
    <source>
        <dbReference type="Proteomes" id="UP000019141"/>
    </source>
</evidence>
<dbReference type="GO" id="GO:0020037">
    <property type="term" value="F:heme binding"/>
    <property type="evidence" value="ECO:0007669"/>
    <property type="project" value="InterPro"/>
</dbReference>
<dbReference type="Gene3D" id="1.10.760.10">
    <property type="entry name" value="Cytochrome c-like domain"/>
    <property type="match status" value="2"/>
</dbReference>
<dbReference type="SUPFAM" id="SSF46626">
    <property type="entry name" value="Cytochrome c"/>
    <property type="match status" value="2"/>
</dbReference>
<keyword evidence="1 4" id="KW-0349">Heme</keyword>
<dbReference type="InterPro" id="IPR036909">
    <property type="entry name" value="Cyt_c-like_dom_sf"/>
</dbReference>
<evidence type="ECO:0000313" key="6">
    <source>
        <dbReference type="EMBL" id="ETW96925.1"/>
    </source>
</evidence>
<comment type="caution">
    <text evidence="6">The sequence shown here is derived from an EMBL/GenBank/DDBJ whole genome shotgun (WGS) entry which is preliminary data.</text>
</comment>
<dbReference type="Pfam" id="PF00034">
    <property type="entry name" value="Cytochrom_C"/>
    <property type="match status" value="1"/>
</dbReference>
<dbReference type="InterPro" id="IPR050597">
    <property type="entry name" value="Cytochrome_c_Oxidase_Subunit"/>
</dbReference>
<gene>
    <name evidence="6" type="ORF">ETSY1_24650</name>
</gene>
<evidence type="ECO:0000259" key="5">
    <source>
        <dbReference type="PROSITE" id="PS51007"/>
    </source>
</evidence>
<dbReference type="EMBL" id="AZHW01000726">
    <property type="protein sequence ID" value="ETW96925.1"/>
    <property type="molecule type" value="Genomic_DNA"/>
</dbReference>
<evidence type="ECO:0000256" key="4">
    <source>
        <dbReference type="PROSITE-ProRule" id="PRU00433"/>
    </source>
</evidence>
<dbReference type="PROSITE" id="PS51007">
    <property type="entry name" value="CYTC"/>
    <property type="match status" value="1"/>
</dbReference>
<keyword evidence="2 4" id="KW-0479">Metal-binding</keyword>
<protein>
    <recommendedName>
        <fullName evidence="5">Cytochrome c domain-containing protein</fullName>
    </recommendedName>
</protein>
<dbReference type="InterPro" id="IPR009056">
    <property type="entry name" value="Cyt_c-like_dom"/>
</dbReference>